<dbReference type="EMBL" id="AVOT02028977">
    <property type="protein sequence ID" value="MBW0521644.1"/>
    <property type="molecule type" value="Genomic_DNA"/>
</dbReference>
<dbReference type="InterPro" id="IPR043128">
    <property type="entry name" value="Rev_trsase/Diguanyl_cyclase"/>
</dbReference>
<organism evidence="1 2">
    <name type="scientific">Austropuccinia psidii MF-1</name>
    <dbReference type="NCBI Taxonomy" id="1389203"/>
    <lineage>
        <taxon>Eukaryota</taxon>
        <taxon>Fungi</taxon>
        <taxon>Dikarya</taxon>
        <taxon>Basidiomycota</taxon>
        <taxon>Pucciniomycotina</taxon>
        <taxon>Pucciniomycetes</taxon>
        <taxon>Pucciniales</taxon>
        <taxon>Sphaerophragmiaceae</taxon>
        <taxon>Austropuccinia</taxon>
    </lineage>
</organism>
<evidence type="ECO:0000313" key="2">
    <source>
        <dbReference type="Proteomes" id="UP000765509"/>
    </source>
</evidence>
<protein>
    <recommendedName>
        <fullName evidence="3">Reverse transcriptase domain-containing protein</fullName>
    </recommendedName>
</protein>
<keyword evidence="2" id="KW-1185">Reference proteome</keyword>
<name>A0A9Q3EI75_9BASI</name>
<dbReference type="InterPro" id="IPR053134">
    <property type="entry name" value="RNA-dir_DNA_polymerase"/>
</dbReference>
<evidence type="ECO:0008006" key="3">
    <source>
        <dbReference type="Google" id="ProtNLM"/>
    </source>
</evidence>
<dbReference type="SUPFAM" id="SSF56672">
    <property type="entry name" value="DNA/RNA polymerases"/>
    <property type="match status" value="1"/>
</dbReference>
<dbReference type="Gene3D" id="3.10.10.10">
    <property type="entry name" value="HIV Type 1 Reverse Transcriptase, subunit A, domain 1"/>
    <property type="match status" value="1"/>
</dbReference>
<comment type="caution">
    <text evidence="1">The sequence shown here is derived from an EMBL/GenBank/DDBJ whole genome shotgun (WGS) entry which is preliminary data.</text>
</comment>
<dbReference type="PANTHER" id="PTHR24559:SF444">
    <property type="entry name" value="REVERSE TRANSCRIPTASE DOMAIN-CONTAINING PROTEIN"/>
    <property type="match status" value="1"/>
</dbReference>
<proteinExistence type="predicted"/>
<sequence>MKPLGIIDFTLICPHPSQCIRLKVEFVIMENCTNNHFILGYNYLSVYGIDILNHKARYCTMGDNKRQKFGFFHNNRQITVIKNAEQSPEKEVLINEQLREAKFNHELTEKMKYKSIDLLFQYENFATDKEPLGSIIGHEVGIILNVKKHYPPLSRRPAYPASPRAKEALEVHIKELIDLGVLRKVGHNEQVEVTTPIIIAWHNGKSRMVRDFRALSTYTIPDRYPIPIIHETLSQLSQDKIITAMDALNGFHPIFQTENAKRLVRIIV</sequence>
<dbReference type="InterPro" id="IPR043502">
    <property type="entry name" value="DNA/RNA_pol_sf"/>
</dbReference>
<dbReference type="OrthoDB" id="3250101at2759"/>
<dbReference type="PANTHER" id="PTHR24559">
    <property type="entry name" value="TRANSPOSON TY3-I GAG-POL POLYPROTEIN"/>
    <property type="match status" value="1"/>
</dbReference>
<gene>
    <name evidence="1" type="ORF">O181_061359</name>
</gene>
<accession>A0A9Q3EI75</accession>
<reference evidence="1" key="1">
    <citation type="submission" date="2021-03" db="EMBL/GenBank/DDBJ databases">
        <title>Draft genome sequence of rust myrtle Austropuccinia psidii MF-1, a brazilian biotype.</title>
        <authorList>
            <person name="Quecine M.C."/>
            <person name="Pachon D.M.R."/>
            <person name="Bonatelli M.L."/>
            <person name="Correr F.H."/>
            <person name="Franceschini L.M."/>
            <person name="Leite T.F."/>
            <person name="Margarido G.R.A."/>
            <person name="Almeida C.A."/>
            <person name="Ferrarezi J.A."/>
            <person name="Labate C.A."/>
        </authorList>
    </citation>
    <scope>NUCLEOTIDE SEQUENCE</scope>
    <source>
        <strain evidence="1">MF-1</strain>
    </source>
</reference>
<dbReference type="Proteomes" id="UP000765509">
    <property type="component" value="Unassembled WGS sequence"/>
</dbReference>
<evidence type="ECO:0000313" key="1">
    <source>
        <dbReference type="EMBL" id="MBW0521644.1"/>
    </source>
</evidence>
<dbReference type="Gene3D" id="3.30.70.270">
    <property type="match status" value="1"/>
</dbReference>
<dbReference type="AlphaFoldDB" id="A0A9Q3EI75"/>